<reference evidence="1 2" key="1">
    <citation type="journal article" date="2014" name="ISME J.">
        <title>Ecophysiology of Thioploca ingrica as revealed by the complete genome sequence supplemented with proteomic evidence.</title>
        <authorList>
            <person name="Kojima H."/>
            <person name="Ogura Y."/>
            <person name="Yamamoto N."/>
            <person name="Togashi T."/>
            <person name="Mori H."/>
            <person name="Watanabe T."/>
            <person name="Nemoto F."/>
            <person name="Kurokawa K."/>
            <person name="Hayashi T."/>
            <person name="Fukui M."/>
        </authorList>
    </citation>
    <scope>NUCLEOTIDE SEQUENCE [LARGE SCALE GENOMIC DNA]</scope>
</reference>
<organism evidence="1 2">
    <name type="scientific">Thioploca ingrica</name>
    <dbReference type="NCBI Taxonomy" id="40754"/>
    <lineage>
        <taxon>Bacteria</taxon>
        <taxon>Pseudomonadati</taxon>
        <taxon>Pseudomonadota</taxon>
        <taxon>Gammaproteobacteria</taxon>
        <taxon>Thiotrichales</taxon>
        <taxon>Thiotrichaceae</taxon>
        <taxon>Thioploca</taxon>
    </lineage>
</organism>
<evidence type="ECO:0000313" key="2">
    <source>
        <dbReference type="Proteomes" id="UP000031623"/>
    </source>
</evidence>
<dbReference type="PANTHER" id="PTHR34235">
    <property type="entry name" value="SLR1203 PROTEIN-RELATED"/>
    <property type="match status" value="1"/>
</dbReference>
<dbReference type="AlphaFoldDB" id="A0A090AE42"/>
<dbReference type="PANTHER" id="PTHR34235:SF4">
    <property type="entry name" value="SLR0291 PROTEIN"/>
    <property type="match status" value="1"/>
</dbReference>
<sequence length="142" mass="16674">MNWKELAMTSHYQTAVAIKNELKQGNIEESTTGIEELIDALSRSERRALRSQLIRLMMHIIKWQIQPERRSRSWQSTISNARIEIEEILEEEPHLEPQVYQLWEKCFKAACQIAKDETGIKPSLNQLTQEEVFQTKYSLDAE</sequence>
<dbReference type="Gene3D" id="1.20.1220.20">
    <property type="entry name" value="Uncharcterised protein PF01724"/>
    <property type="match status" value="1"/>
</dbReference>
<protein>
    <recommendedName>
        <fullName evidence="3">DUF29 domain-containing protein</fullName>
    </recommendedName>
</protein>
<dbReference type="STRING" id="40754.THII_0887"/>
<dbReference type="KEGG" id="tig:THII_0887"/>
<dbReference type="OrthoDB" id="956434at2"/>
<dbReference type="Pfam" id="PF01724">
    <property type="entry name" value="DUF29"/>
    <property type="match status" value="1"/>
</dbReference>
<gene>
    <name evidence="1" type="ORF">THII_0887</name>
</gene>
<dbReference type="Proteomes" id="UP000031623">
    <property type="component" value="Chromosome"/>
</dbReference>
<evidence type="ECO:0000313" key="1">
    <source>
        <dbReference type="EMBL" id="BAP55184.1"/>
    </source>
</evidence>
<dbReference type="EMBL" id="AP014633">
    <property type="protein sequence ID" value="BAP55184.1"/>
    <property type="molecule type" value="Genomic_DNA"/>
</dbReference>
<dbReference type="InterPro" id="IPR002636">
    <property type="entry name" value="DUF29"/>
</dbReference>
<accession>A0A090AE42</accession>
<proteinExistence type="predicted"/>
<keyword evidence="2" id="KW-1185">Reference proteome</keyword>
<name>A0A090AE42_9GAMM</name>
<evidence type="ECO:0008006" key="3">
    <source>
        <dbReference type="Google" id="ProtNLM"/>
    </source>
</evidence>
<dbReference type="HOGENOM" id="CLU_116670_2_0_6"/>